<dbReference type="EMBL" id="JAQBIE010000026">
    <property type="protein sequence ID" value="MDB6179120.1"/>
    <property type="molecule type" value="Genomic_DNA"/>
</dbReference>
<dbReference type="Proteomes" id="UP001165641">
    <property type="component" value="Unassembled WGS sequence"/>
</dbReference>
<evidence type="ECO:0000313" key="2">
    <source>
        <dbReference type="Proteomes" id="UP001165641"/>
    </source>
</evidence>
<organism evidence="1 2">
    <name type="scientific">Paracoccus onchidii</name>
    <dbReference type="NCBI Taxonomy" id="3017813"/>
    <lineage>
        <taxon>Bacteria</taxon>
        <taxon>Pseudomonadati</taxon>
        <taxon>Pseudomonadota</taxon>
        <taxon>Alphaproteobacteria</taxon>
        <taxon>Rhodobacterales</taxon>
        <taxon>Paracoccaceae</taxon>
        <taxon>Paracoccus</taxon>
    </lineage>
</organism>
<keyword evidence="2" id="KW-1185">Reference proteome</keyword>
<comment type="caution">
    <text evidence="1">The sequence shown here is derived from an EMBL/GenBank/DDBJ whole genome shotgun (WGS) entry which is preliminary data.</text>
</comment>
<sequence>MGCFKGSTSISFTLLGGSTPLFPDDGSERNLMIWIQHADGRMARVPIEAEYRAGEDNGLIASLQMGQTDKEFFAQASGLEVDVPLEGGRDLFKTGMAGSAAALADILRVCPNA</sequence>
<gene>
    <name evidence="1" type="ORF">PAF17_16640</name>
</gene>
<accession>A0ABT4ZIG1</accession>
<reference evidence="1" key="1">
    <citation type="submission" date="2022-12" db="EMBL/GenBank/DDBJ databases">
        <title>Paracoccus onchidii sp. nov., isolated from a marine invertebrate from the South China Sea.</title>
        <authorList>
            <person name="Xu S."/>
            <person name="Liu Z."/>
            <person name="Xu Y."/>
        </authorList>
    </citation>
    <scope>NUCLEOTIDE SEQUENCE</scope>
    <source>
        <strain evidence="1">Z330</strain>
    </source>
</reference>
<protein>
    <submittedName>
        <fullName evidence="1">Uncharacterized protein</fullName>
    </submittedName>
</protein>
<name>A0ABT4ZIG1_9RHOB</name>
<dbReference type="RefSeq" id="WP_271890220.1">
    <property type="nucleotide sequence ID" value="NZ_JAQBIE010000026.1"/>
</dbReference>
<proteinExistence type="predicted"/>
<evidence type="ECO:0000313" key="1">
    <source>
        <dbReference type="EMBL" id="MDB6179120.1"/>
    </source>
</evidence>